<evidence type="ECO:0000313" key="2">
    <source>
        <dbReference type="EMBL" id="CBJ31851.1"/>
    </source>
</evidence>
<dbReference type="OrthoDB" id="44225at2759"/>
<keyword evidence="1" id="KW-0732">Signal</keyword>
<dbReference type="InParanoid" id="D7FV45"/>
<accession>D7FV45</accession>
<dbReference type="EMBL" id="FN648472">
    <property type="protein sequence ID" value="CBJ31851.1"/>
    <property type="molecule type" value="Genomic_DNA"/>
</dbReference>
<evidence type="ECO:0000256" key="1">
    <source>
        <dbReference type="SAM" id="SignalP"/>
    </source>
</evidence>
<proteinExistence type="predicted"/>
<keyword evidence="3" id="KW-1185">Reference proteome</keyword>
<protein>
    <submittedName>
        <fullName evidence="2">Uncharacterized protein</fullName>
    </submittedName>
</protein>
<gene>
    <name evidence="2" type="ORF">Esi_0287_0031</name>
</gene>
<dbReference type="EMBL" id="FN649751">
    <property type="protein sequence ID" value="CBJ31851.1"/>
    <property type="molecule type" value="Genomic_DNA"/>
</dbReference>
<feature type="signal peptide" evidence="1">
    <location>
        <begin position="1"/>
        <end position="18"/>
    </location>
</feature>
<dbReference type="AlphaFoldDB" id="D7FV45"/>
<feature type="chain" id="PRO_5003095457" evidence="1">
    <location>
        <begin position="19"/>
        <end position="113"/>
    </location>
</feature>
<sequence length="113" mass="12711">MAFKQLLALACLVASSLAFVTPMTTLRAPATTSARSTASARGGALMSCRVNAKKEKRTRNRLNMRKFNKRGTSRKKILRVERQERAAEDEAEFLAKVFHSGMDDWEEVDIFSE</sequence>
<evidence type="ECO:0000313" key="3">
    <source>
        <dbReference type="Proteomes" id="UP000002630"/>
    </source>
</evidence>
<dbReference type="eggNOG" id="ENOG502SCXT">
    <property type="taxonomic scope" value="Eukaryota"/>
</dbReference>
<reference evidence="2 3" key="1">
    <citation type="journal article" date="2010" name="Nature">
        <title>The Ectocarpus genome and the independent evolution of multicellularity in brown algae.</title>
        <authorList>
            <person name="Cock J.M."/>
            <person name="Sterck L."/>
            <person name="Rouze P."/>
            <person name="Scornet D."/>
            <person name="Allen A.E."/>
            <person name="Amoutzias G."/>
            <person name="Anthouard V."/>
            <person name="Artiguenave F."/>
            <person name="Aury J.M."/>
            <person name="Badger J.H."/>
            <person name="Beszteri B."/>
            <person name="Billiau K."/>
            <person name="Bonnet E."/>
            <person name="Bothwell J.H."/>
            <person name="Bowler C."/>
            <person name="Boyen C."/>
            <person name="Brownlee C."/>
            <person name="Carrano C.J."/>
            <person name="Charrier B."/>
            <person name="Cho G.Y."/>
            <person name="Coelho S.M."/>
            <person name="Collen J."/>
            <person name="Corre E."/>
            <person name="Da Silva C."/>
            <person name="Delage L."/>
            <person name="Delaroque N."/>
            <person name="Dittami S.M."/>
            <person name="Doulbeau S."/>
            <person name="Elias M."/>
            <person name="Farnham G."/>
            <person name="Gachon C.M."/>
            <person name="Gschloessl B."/>
            <person name="Heesch S."/>
            <person name="Jabbari K."/>
            <person name="Jubin C."/>
            <person name="Kawai H."/>
            <person name="Kimura K."/>
            <person name="Kloareg B."/>
            <person name="Kupper F.C."/>
            <person name="Lang D."/>
            <person name="Le Bail A."/>
            <person name="Leblanc C."/>
            <person name="Lerouge P."/>
            <person name="Lohr M."/>
            <person name="Lopez P.J."/>
            <person name="Martens C."/>
            <person name="Maumus F."/>
            <person name="Michel G."/>
            <person name="Miranda-Saavedra D."/>
            <person name="Morales J."/>
            <person name="Moreau H."/>
            <person name="Motomura T."/>
            <person name="Nagasato C."/>
            <person name="Napoli C.A."/>
            <person name="Nelson D.R."/>
            <person name="Nyvall-Collen P."/>
            <person name="Peters A.F."/>
            <person name="Pommier C."/>
            <person name="Potin P."/>
            <person name="Poulain J."/>
            <person name="Quesneville H."/>
            <person name="Read B."/>
            <person name="Rensing S.A."/>
            <person name="Ritter A."/>
            <person name="Rousvoal S."/>
            <person name="Samanta M."/>
            <person name="Samson G."/>
            <person name="Schroeder D.C."/>
            <person name="Segurens B."/>
            <person name="Strittmatter M."/>
            <person name="Tonon T."/>
            <person name="Tregear J.W."/>
            <person name="Valentin K."/>
            <person name="von Dassow P."/>
            <person name="Yamagishi T."/>
            <person name="Van de Peer Y."/>
            <person name="Wincker P."/>
        </authorList>
    </citation>
    <scope>NUCLEOTIDE SEQUENCE [LARGE SCALE GENOMIC DNA]</scope>
    <source>
        <strain evidence="3">Ec32 / CCAP1310/4</strain>
    </source>
</reference>
<organism evidence="2 3">
    <name type="scientific">Ectocarpus siliculosus</name>
    <name type="common">Brown alga</name>
    <name type="synonym">Conferva siliculosa</name>
    <dbReference type="NCBI Taxonomy" id="2880"/>
    <lineage>
        <taxon>Eukaryota</taxon>
        <taxon>Sar</taxon>
        <taxon>Stramenopiles</taxon>
        <taxon>Ochrophyta</taxon>
        <taxon>PX clade</taxon>
        <taxon>Phaeophyceae</taxon>
        <taxon>Ectocarpales</taxon>
        <taxon>Ectocarpaceae</taxon>
        <taxon>Ectocarpus</taxon>
    </lineage>
</organism>
<name>D7FV45_ECTSI</name>
<dbReference type="Proteomes" id="UP000002630">
    <property type="component" value="Linkage Group LG26"/>
</dbReference>